<dbReference type="InterPro" id="IPR052897">
    <property type="entry name" value="Sec-Metab_Biosynth_Hydrolase"/>
</dbReference>
<dbReference type="Gene3D" id="3.40.50.1820">
    <property type="entry name" value="alpha/beta hydrolase"/>
    <property type="match status" value="1"/>
</dbReference>
<organism evidence="2 3">
    <name type="scientific">Xanthocytophaga flava</name>
    <dbReference type="NCBI Taxonomy" id="3048013"/>
    <lineage>
        <taxon>Bacteria</taxon>
        <taxon>Pseudomonadati</taxon>
        <taxon>Bacteroidota</taxon>
        <taxon>Cytophagia</taxon>
        <taxon>Cytophagales</taxon>
        <taxon>Rhodocytophagaceae</taxon>
        <taxon>Xanthocytophaga</taxon>
    </lineage>
</organism>
<evidence type="ECO:0000313" key="3">
    <source>
        <dbReference type="Proteomes" id="UP001241110"/>
    </source>
</evidence>
<dbReference type="AlphaFoldDB" id="A0AAE3QI92"/>
<name>A0AAE3QI92_9BACT</name>
<evidence type="ECO:0000259" key="1">
    <source>
        <dbReference type="Pfam" id="PF12697"/>
    </source>
</evidence>
<protein>
    <submittedName>
        <fullName evidence="2">Alpha/beta hydrolase</fullName>
    </submittedName>
</protein>
<dbReference type="Proteomes" id="UP001241110">
    <property type="component" value="Unassembled WGS sequence"/>
</dbReference>
<dbReference type="InterPro" id="IPR029058">
    <property type="entry name" value="AB_hydrolase_fold"/>
</dbReference>
<sequence length="261" mass="27995">MKTKFCFVTSRQLFLIIILVVNLLYITSGNVNAQTTQVKNIILVHGAFADGSGWKAVYDILTKKGYHVSIVQNPLTSLTDDVNATNSVINAQDGPVILVGHSWGGTVITQAGINPKVTGLVYVSAFIPDSGESTAQWVSVAPPSPEAGFTKPDQFGFVYFDPAKFHGGFAGDLPKAQSDFMCASQVPIIGKCFGEVVEQAAWKTKPSYGIVSTEDKALNPDTQRTMYKRAHAKITELKGSHVIFISQAQAVVNVIMAAAGN</sequence>
<keyword evidence="2" id="KW-0378">Hydrolase</keyword>
<feature type="domain" description="AB hydrolase-1" evidence="1">
    <location>
        <begin position="41"/>
        <end position="253"/>
    </location>
</feature>
<accession>A0AAE3QI92</accession>
<reference evidence="2" key="1">
    <citation type="submission" date="2023-05" db="EMBL/GenBank/DDBJ databases">
        <authorList>
            <person name="Zhang X."/>
        </authorList>
    </citation>
    <scope>NUCLEOTIDE SEQUENCE</scope>
    <source>
        <strain evidence="2">YF14B1</strain>
    </source>
</reference>
<evidence type="ECO:0000313" key="2">
    <source>
        <dbReference type="EMBL" id="MDJ1479842.1"/>
    </source>
</evidence>
<dbReference type="PANTHER" id="PTHR37017">
    <property type="entry name" value="AB HYDROLASE-1 DOMAIN-CONTAINING PROTEIN-RELATED"/>
    <property type="match status" value="1"/>
</dbReference>
<dbReference type="InterPro" id="IPR000073">
    <property type="entry name" value="AB_hydrolase_1"/>
</dbReference>
<dbReference type="RefSeq" id="WP_313976353.1">
    <property type="nucleotide sequence ID" value="NZ_JASJOS010000002.1"/>
</dbReference>
<dbReference type="GO" id="GO:0016787">
    <property type="term" value="F:hydrolase activity"/>
    <property type="evidence" value="ECO:0007669"/>
    <property type="project" value="UniProtKB-KW"/>
</dbReference>
<proteinExistence type="predicted"/>
<dbReference type="Pfam" id="PF12697">
    <property type="entry name" value="Abhydrolase_6"/>
    <property type="match status" value="1"/>
</dbReference>
<dbReference type="EMBL" id="JASJOS010000002">
    <property type="protein sequence ID" value="MDJ1479842.1"/>
    <property type="molecule type" value="Genomic_DNA"/>
</dbReference>
<comment type="caution">
    <text evidence="2">The sequence shown here is derived from an EMBL/GenBank/DDBJ whole genome shotgun (WGS) entry which is preliminary data.</text>
</comment>
<gene>
    <name evidence="2" type="ORF">QNI16_05050</name>
</gene>
<dbReference type="SUPFAM" id="SSF53474">
    <property type="entry name" value="alpha/beta-Hydrolases"/>
    <property type="match status" value="1"/>
</dbReference>
<dbReference type="PANTHER" id="PTHR37017:SF11">
    <property type="entry name" value="ESTERASE_LIPASE_THIOESTERASE DOMAIN-CONTAINING PROTEIN"/>
    <property type="match status" value="1"/>
</dbReference>